<dbReference type="Proteomes" id="UP000182983">
    <property type="component" value="Unassembled WGS sequence"/>
</dbReference>
<dbReference type="PANTHER" id="PTHR34387">
    <property type="entry name" value="SLR1258 PROTEIN"/>
    <property type="match status" value="1"/>
</dbReference>
<name>A0A1H6HJ31_MAGFU</name>
<feature type="signal peptide" evidence="1">
    <location>
        <begin position="1"/>
        <end position="24"/>
    </location>
</feature>
<dbReference type="Pfam" id="PF04402">
    <property type="entry name" value="SIMPL"/>
    <property type="match status" value="1"/>
</dbReference>
<keyword evidence="3" id="KW-1185">Reference proteome</keyword>
<evidence type="ECO:0000313" key="2">
    <source>
        <dbReference type="EMBL" id="SEH35827.1"/>
    </source>
</evidence>
<dbReference type="OrthoDB" id="7349878at2"/>
<evidence type="ECO:0000313" key="3">
    <source>
        <dbReference type="Proteomes" id="UP000182983"/>
    </source>
</evidence>
<feature type="chain" id="PRO_5010242002" evidence="1">
    <location>
        <begin position="25"/>
        <end position="239"/>
    </location>
</feature>
<accession>A0A1H6HJ31</accession>
<dbReference type="InterPro" id="IPR007497">
    <property type="entry name" value="SIMPL/DUF541"/>
</dbReference>
<dbReference type="AlphaFoldDB" id="A0A1H6HJ31"/>
<proteinExistence type="predicted"/>
<dbReference type="RefSeq" id="WP_074767819.1">
    <property type="nucleotide sequence ID" value="NZ_FNWO01000006.1"/>
</dbReference>
<dbReference type="GO" id="GO:0006974">
    <property type="term" value="P:DNA damage response"/>
    <property type="evidence" value="ECO:0007669"/>
    <property type="project" value="TreeGrafter"/>
</dbReference>
<sequence>MRALLMAGGLALCLVGISGPAAQAAEPMQTLLTLHESAETLVAPDMVSVTLRAEADGTDVATPQRALNRTVAAALAKARAVEGVTIATGPYYTNRTEPAAKAAAYPVWRATQTIELTSRRFDVLLALAGDLQSDGLAMVAMEYMVSAEARAAVHETLVTEAFAALRQEASLAARATGLTVVGYKTLSLSPSGRPPVVMKAARGMAMAMDRAVPPQGEAAAQSVRVDVDAEVVLEPRHAP</sequence>
<dbReference type="Gene3D" id="3.30.110.170">
    <property type="entry name" value="Protein of unknown function (DUF541), domain 1"/>
    <property type="match status" value="1"/>
</dbReference>
<dbReference type="Gene3D" id="3.30.70.2970">
    <property type="entry name" value="Protein of unknown function (DUF541), domain 2"/>
    <property type="match status" value="1"/>
</dbReference>
<dbReference type="InterPro" id="IPR052022">
    <property type="entry name" value="26kDa_periplasmic_antigen"/>
</dbReference>
<dbReference type="EMBL" id="FNWO01000006">
    <property type="protein sequence ID" value="SEH35827.1"/>
    <property type="molecule type" value="Genomic_DNA"/>
</dbReference>
<dbReference type="PANTHER" id="PTHR34387:SF1">
    <property type="entry name" value="PERIPLASMIC IMMUNOGENIC PROTEIN"/>
    <property type="match status" value="1"/>
</dbReference>
<keyword evidence="1" id="KW-0732">Signal</keyword>
<evidence type="ECO:0000256" key="1">
    <source>
        <dbReference type="SAM" id="SignalP"/>
    </source>
</evidence>
<gene>
    <name evidence="2" type="ORF">SAMN04244559_01852</name>
</gene>
<organism evidence="2 3">
    <name type="scientific">Magnetospirillum fulvum</name>
    <name type="common">Rhodospirillum fulvum</name>
    <dbReference type="NCBI Taxonomy" id="1082"/>
    <lineage>
        <taxon>Bacteria</taxon>
        <taxon>Pseudomonadati</taxon>
        <taxon>Pseudomonadota</taxon>
        <taxon>Alphaproteobacteria</taxon>
        <taxon>Rhodospirillales</taxon>
        <taxon>Rhodospirillaceae</taxon>
        <taxon>Magnetospirillum</taxon>
    </lineage>
</organism>
<reference evidence="3" key="1">
    <citation type="submission" date="2016-10" db="EMBL/GenBank/DDBJ databases">
        <authorList>
            <person name="Varghese N."/>
            <person name="Submissions S."/>
        </authorList>
    </citation>
    <scope>NUCLEOTIDE SEQUENCE [LARGE SCALE GENOMIC DNA]</scope>
    <source>
        <strain evidence="3">DSM 13234</strain>
    </source>
</reference>
<protein>
    <submittedName>
        <fullName evidence="2">Predicted secreted protein</fullName>
    </submittedName>
</protein>